<name>A0AAD7HI40_9AGAR</name>
<comment type="caution">
    <text evidence="2">The sequence shown here is derived from an EMBL/GenBank/DDBJ whole genome shotgun (WGS) entry which is preliminary data.</text>
</comment>
<reference evidence="2" key="1">
    <citation type="submission" date="2023-03" db="EMBL/GenBank/DDBJ databases">
        <title>Massive genome expansion in bonnet fungi (Mycena s.s.) driven by repeated elements and novel gene families across ecological guilds.</title>
        <authorList>
            <consortium name="Lawrence Berkeley National Laboratory"/>
            <person name="Harder C.B."/>
            <person name="Miyauchi S."/>
            <person name="Viragh M."/>
            <person name="Kuo A."/>
            <person name="Thoen E."/>
            <person name="Andreopoulos B."/>
            <person name="Lu D."/>
            <person name="Skrede I."/>
            <person name="Drula E."/>
            <person name="Henrissat B."/>
            <person name="Morin E."/>
            <person name="Kohler A."/>
            <person name="Barry K."/>
            <person name="LaButti K."/>
            <person name="Morin E."/>
            <person name="Salamov A."/>
            <person name="Lipzen A."/>
            <person name="Mereny Z."/>
            <person name="Hegedus B."/>
            <person name="Baldrian P."/>
            <person name="Stursova M."/>
            <person name="Weitz H."/>
            <person name="Taylor A."/>
            <person name="Grigoriev I.V."/>
            <person name="Nagy L.G."/>
            <person name="Martin F."/>
            <person name="Kauserud H."/>
        </authorList>
    </citation>
    <scope>NUCLEOTIDE SEQUENCE</scope>
    <source>
        <strain evidence="2">CBHHK188m</strain>
    </source>
</reference>
<feature type="compositionally biased region" description="Basic and acidic residues" evidence="1">
    <location>
        <begin position="151"/>
        <end position="163"/>
    </location>
</feature>
<dbReference type="EMBL" id="JARJLG010000275">
    <property type="protein sequence ID" value="KAJ7720762.1"/>
    <property type="molecule type" value="Genomic_DNA"/>
</dbReference>
<feature type="compositionally biased region" description="Basic and acidic residues" evidence="1">
    <location>
        <begin position="9"/>
        <end position="18"/>
    </location>
</feature>
<organism evidence="2 3">
    <name type="scientific">Mycena maculata</name>
    <dbReference type="NCBI Taxonomy" id="230809"/>
    <lineage>
        <taxon>Eukaryota</taxon>
        <taxon>Fungi</taxon>
        <taxon>Dikarya</taxon>
        <taxon>Basidiomycota</taxon>
        <taxon>Agaricomycotina</taxon>
        <taxon>Agaricomycetes</taxon>
        <taxon>Agaricomycetidae</taxon>
        <taxon>Agaricales</taxon>
        <taxon>Marasmiineae</taxon>
        <taxon>Mycenaceae</taxon>
        <taxon>Mycena</taxon>
    </lineage>
</organism>
<keyword evidence="3" id="KW-1185">Reference proteome</keyword>
<sequence>MYKCNNTSEEWKHKERQSEGGVQGLPLANAWKGKTEGFESRPSLLSAGATCPVLAECLMDRKDMMLAWLIKQASKEDWKGLEATGLRLGLRLQRGLADLKAAWEKMQHESGRESQRRLERQLPAGLGVKPEDGGDGRGAVSTMAAMGATRSRREGGIHQDATPRDLIGGTSGEPSTRSSLQPTLANINTRITRWFLMLVLMICEGIVFRKPRADPDQHRGQKLPCAYSQEVLIAHHRRSEFQIFLMKERKQKENGQIEAAPGPGSEGSFPNQHPSRHLHVDFWSMT</sequence>
<feature type="compositionally biased region" description="Basic and acidic residues" evidence="1">
    <location>
        <begin position="107"/>
        <end position="120"/>
    </location>
</feature>
<accession>A0AAD7HI40</accession>
<evidence type="ECO:0000313" key="2">
    <source>
        <dbReference type="EMBL" id="KAJ7720762.1"/>
    </source>
</evidence>
<feature type="region of interest" description="Disordered" evidence="1">
    <location>
        <begin position="1"/>
        <end position="25"/>
    </location>
</feature>
<proteinExistence type="predicted"/>
<feature type="region of interest" description="Disordered" evidence="1">
    <location>
        <begin position="107"/>
        <end position="180"/>
    </location>
</feature>
<evidence type="ECO:0000256" key="1">
    <source>
        <dbReference type="SAM" id="MobiDB-lite"/>
    </source>
</evidence>
<gene>
    <name evidence="2" type="ORF">DFH07DRAFT_784307</name>
</gene>
<dbReference type="Proteomes" id="UP001215280">
    <property type="component" value="Unassembled WGS sequence"/>
</dbReference>
<feature type="region of interest" description="Disordered" evidence="1">
    <location>
        <begin position="252"/>
        <end position="272"/>
    </location>
</feature>
<evidence type="ECO:0000313" key="3">
    <source>
        <dbReference type="Proteomes" id="UP001215280"/>
    </source>
</evidence>
<protein>
    <submittedName>
        <fullName evidence="2">Uncharacterized protein</fullName>
    </submittedName>
</protein>
<dbReference type="AlphaFoldDB" id="A0AAD7HI40"/>